<evidence type="ECO:0000256" key="1">
    <source>
        <dbReference type="ARBA" id="ARBA00004123"/>
    </source>
</evidence>
<dbReference type="EMBL" id="JAPVEA010000009">
    <property type="protein sequence ID" value="KAJ5432214.1"/>
    <property type="molecule type" value="Genomic_DNA"/>
</dbReference>
<evidence type="ECO:0000256" key="2">
    <source>
        <dbReference type="ARBA" id="ARBA00022723"/>
    </source>
</evidence>
<keyword evidence="2" id="KW-0479">Metal-binding</keyword>
<name>A0AAD6BS73_9EURO</name>
<evidence type="ECO:0000256" key="3">
    <source>
        <dbReference type="ARBA" id="ARBA00023015"/>
    </source>
</evidence>
<keyword evidence="4" id="KW-0804">Transcription</keyword>
<dbReference type="CDD" id="cd12148">
    <property type="entry name" value="fungal_TF_MHR"/>
    <property type="match status" value="1"/>
</dbReference>
<dbReference type="PANTHER" id="PTHR31001:SF50">
    <property type="entry name" value="ZN(II)2CYS6 TRANSCRIPTION FACTOR (EUROFUNG)"/>
    <property type="match status" value="1"/>
</dbReference>
<dbReference type="RefSeq" id="XP_056759506.1">
    <property type="nucleotide sequence ID" value="XM_056914752.1"/>
</dbReference>
<comment type="subcellular location">
    <subcellularLocation>
        <location evidence="1">Nucleus</location>
    </subcellularLocation>
</comment>
<evidence type="ECO:0000256" key="5">
    <source>
        <dbReference type="ARBA" id="ARBA00023242"/>
    </source>
</evidence>
<evidence type="ECO:0000313" key="9">
    <source>
        <dbReference type="Proteomes" id="UP001213681"/>
    </source>
</evidence>
<dbReference type="PANTHER" id="PTHR31001">
    <property type="entry name" value="UNCHARACTERIZED TRANSCRIPTIONAL REGULATORY PROTEIN"/>
    <property type="match status" value="1"/>
</dbReference>
<keyword evidence="9" id="KW-1185">Reference proteome</keyword>
<evidence type="ECO:0000259" key="7">
    <source>
        <dbReference type="SMART" id="SM00906"/>
    </source>
</evidence>
<proteinExistence type="predicted"/>
<evidence type="ECO:0000313" key="8">
    <source>
        <dbReference type="EMBL" id="KAJ5432214.1"/>
    </source>
</evidence>
<organism evidence="8 9">
    <name type="scientific">Penicillium daleae</name>
    <dbReference type="NCBI Taxonomy" id="63821"/>
    <lineage>
        <taxon>Eukaryota</taxon>
        <taxon>Fungi</taxon>
        <taxon>Dikarya</taxon>
        <taxon>Ascomycota</taxon>
        <taxon>Pezizomycotina</taxon>
        <taxon>Eurotiomycetes</taxon>
        <taxon>Eurotiomycetidae</taxon>
        <taxon>Eurotiales</taxon>
        <taxon>Aspergillaceae</taxon>
        <taxon>Penicillium</taxon>
    </lineage>
</organism>
<evidence type="ECO:0000256" key="4">
    <source>
        <dbReference type="ARBA" id="ARBA00023163"/>
    </source>
</evidence>
<keyword evidence="5" id="KW-0539">Nucleus</keyword>
<dbReference type="GO" id="GO:0005634">
    <property type="term" value="C:nucleus"/>
    <property type="evidence" value="ECO:0007669"/>
    <property type="project" value="UniProtKB-SubCell"/>
</dbReference>
<dbReference type="Gene3D" id="3.90.180.10">
    <property type="entry name" value="Medium-chain alcohol dehydrogenases, catalytic domain"/>
    <property type="match status" value="1"/>
</dbReference>
<dbReference type="Pfam" id="PF04082">
    <property type="entry name" value="Fungal_trans"/>
    <property type="match status" value="1"/>
</dbReference>
<gene>
    <name evidence="8" type="ORF">N7458_011370</name>
</gene>
<protein>
    <submittedName>
        <fullName evidence="8">C6 transcription factor</fullName>
    </submittedName>
</protein>
<dbReference type="Proteomes" id="UP001213681">
    <property type="component" value="Unassembled WGS sequence"/>
</dbReference>
<reference evidence="8" key="2">
    <citation type="journal article" date="2023" name="IMA Fungus">
        <title>Comparative genomic study of the Penicillium genus elucidates a diverse pangenome and 15 lateral gene transfer events.</title>
        <authorList>
            <person name="Petersen C."/>
            <person name="Sorensen T."/>
            <person name="Nielsen M.R."/>
            <person name="Sondergaard T.E."/>
            <person name="Sorensen J.L."/>
            <person name="Fitzpatrick D.A."/>
            <person name="Frisvad J.C."/>
            <person name="Nielsen K.L."/>
        </authorList>
    </citation>
    <scope>NUCLEOTIDE SEQUENCE</scope>
    <source>
        <strain evidence="8">IBT 16125</strain>
    </source>
</reference>
<keyword evidence="3" id="KW-0805">Transcription regulation</keyword>
<dbReference type="AlphaFoldDB" id="A0AAD6BS73"/>
<dbReference type="InterPro" id="IPR007219">
    <property type="entry name" value="XnlR_reg_dom"/>
</dbReference>
<dbReference type="GO" id="GO:0008270">
    <property type="term" value="F:zinc ion binding"/>
    <property type="evidence" value="ECO:0007669"/>
    <property type="project" value="InterPro"/>
</dbReference>
<evidence type="ECO:0000256" key="6">
    <source>
        <dbReference type="SAM" id="MobiDB-lite"/>
    </source>
</evidence>
<dbReference type="GO" id="GO:0006351">
    <property type="term" value="P:DNA-templated transcription"/>
    <property type="evidence" value="ECO:0007669"/>
    <property type="project" value="InterPro"/>
</dbReference>
<dbReference type="GeneID" id="81604995"/>
<feature type="domain" description="Xylanolytic transcriptional activator regulatory" evidence="7">
    <location>
        <begin position="303"/>
        <end position="376"/>
    </location>
</feature>
<sequence length="654" mass="73408">MVQLFGQSSFAQRTIARRSSVVNVNAFLHHDNELQLLTPLGCGLQTGKGAPWAWELSWYVFIPQILLIQNLEQEVERLRALSDTNDDDSASHRSYGAGEQTHMQVQTPDTHVSASGRAIREDGNFPGQIREPQVALDQASNEVLGANRARGPAIGLFHLPLVGILGLSSGLEAEATYDYRLQPLQIQALWDIYKDNVAPMIALLHKRSIESMIHDACTKMDETLGIASETLILAICFSATLSATPEQCLSILGQDRDVCIRDSRIAVEQALARANLISSKDFQVLQAAVLFLLCLRWLDSRLAWAETAIVVRVAQRQGIHRDGQFCGLSPFKSEMRRRLWWHICILDLLCSEDQGTDTQIRPEMFNTKIPSNIDIDELAPDMTTFLPPRAGFTDITLCIIQCETMTNLYWAGISLNPETIQSPITERESLLCSLATRIEEQYLREFDQDIPIQWLTAVIARLSLSKARVVSLLNHSRPGEVPIATNDEIFQMAVEIVKFANLIQKNEPTAQWAWLCKSYKHRHAVAFILSELCIRPISPETNQAWEIATEMYNQWQQEDNETDISLETNLSRLMERATISRSRKLESLRAPRDYHSSLPVPRSIIHGDVPVTAPATDLEIHHSSTSGSAGMQDLLDEELAFDFSAMDWLSGSLL</sequence>
<dbReference type="SMART" id="SM00906">
    <property type="entry name" value="Fungal_trans"/>
    <property type="match status" value="1"/>
</dbReference>
<dbReference type="GO" id="GO:0003677">
    <property type="term" value="F:DNA binding"/>
    <property type="evidence" value="ECO:0007669"/>
    <property type="project" value="InterPro"/>
</dbReference>
<comment type="caution">
    <text evidence="8">The sequence shown here is derived from an EMBL/GenBank/DDBJ whole genome shotgun (WGS) entry which is preliminary data.</text>
</comment>
<reference evidence="8" key="1">
    <citation type="submission" date="2022-12" db="EMBL/GenBank/DDBJ databases">
        <authorList>
            <person name="Petersen C."/>
        </authorList>
    </citation>
    <scope>NUCLEOTIDE SEQUENCE</scope>
    <source>
        <strain evidence="8">IBT 16125</strain>
    </source>
</reference>
<feature type="region of interest" description="Disordered" evidence="6">
    <location>
        <begin position="82"/>
        <end position="109"/>
    </location>
</feature>
<dbReference type="InterPro" id="IPR050613">
    <property type="entry name" value="Sec_Metabolite_Reg"/>
</dbReference>
<accession>A0AAD6BS73</accession>